<accession>A0ABS8KA93</accession>
<protein>
    <recommendedName>
        <fullName evidence="3">Carboxypeptidase regulatory-like domain-containing protein</fullName>
    </recommendedName>
</protein>
<comment type="caution">
    <text evidence="1">The sequence shown here is derived from an EMBL/GenBank/DDBJ whole genome shotgun (WGS) entry which is preliminary data.</text>
</comment>
<dbReference type="EMBL" id="JAJITC010000003">
    <property type="protein sequence ID" value="MCC8401650.1"/>
    <property type="molecule type" value="Genomic_DNA"/>
</dbReference>
<keyword evidence="2" id="KW-1185">Reference proteome</keyword>
<proteinExistence type="predicted"/>
<evidence type="ECO:0008006" key="3">
    <source>
        <dbReference type="Google" id="ProtNLM"/>
    </source>
</evidence>
<organism evidence="1 2">
    <name type="scientific">Paraburkholderia translucens</name>
    <dbReference type="NCBI Taxonomy" id="2886945"/>
    <lineage>
        <taxon>Bacteria</taxon>
        <taxon>Pseudomonadati</taxon>
        <taxon>Pseudomonadota</taxon>
        <taxon>Betaproteobacteria</taxon>
        <taxon>Burkholderiales</taxon>
        <taxon>Burkholderiaceae</taxon>
        <taxon>Paraburkholderia</taxon>
    </lineage>
</organism>
<evidence type="ECO:0000313" key="1">
    <source>
        <dbReference type="EMBL" id="MCC8401650.1"/>
    </source>
</evidence>
<gene>
    <name evidence="1" type="ORF">LJ655_07035</name>
</gene>
<dbReference type="Proteomes" id="UP001430614">
    <property type="component" value="Unassembled WGS sequence"/>
</dbReference>
<dbReference type="RefSeq" id="WP_230560536.1">
    <property type="nucleotide sequence ID" value="NZ_JAJITC010000003.1"/>
</dbReference>
<name>A0ABS8KA93_9BURK</name>
<evidence type="ECO:0000313" key="2">
    <source>
        <dbReference type="Proteomes" id="UP001430614"/>
    </source>
</evidence>
<reference evidence="1 2" key="1">
    <citation type="submission" date="2021-11" db="EMBL/GenBank/DDBJ databases">
        <authorList>
            <person name="Oh E.-T."/>
            <person name="Kim S.-B."/>
        </authorList>
    </citation>
    <scope>NUCLEOTIDE SEQUENCE [LARGE SCALE GENOMIC DNA]</scope>
    <source>
        <strain evidence="1 2">MMS20-SJTN17</strain>
    </source>
</reference>
<sequence length="98" mass="11144">MLQALAPRFNQRITFALTGGEYLSDVTVTLNPERGVELLKARTHGPFIYFRMPPGRYRIAAQAGHVIEHRWVNVPVKGGIDTRFYWPEPNRHGVVSSL</sequence>